<keyword evidence="2" id="KW-1185">Reference proteome</keyword>
<organism evidence="1 2">
    <name type="scientific">Micromonospora wenchangensis</name>
    <dbReference type="NCBI Taxonomy" id="1185415"/>
    <lineage>
        <taxon>Bacteria</taxon>
        <taxon>Bacillati</taxon>
        <taxon>Actinomycetota</taxon>
        <taxon>Actinomycetes</taxon>
        <taxon>Micromonosporales</taxon>
        <taxon>Micromonosporaceae</taxon>
        <taxon>Micromonospora</taxon>
    </lineage>
</organism>
<dbReference type="AlphaFoldDB" id="A0A246RFJ4"/>
<evidence type="ECO:0000313" key="1">
    <source>
        <dbReference type="EMBL" id="OWV01491.1"/>
    </source>
</evidence>
<comment type="caution">
    <text evidence="1">The sequence shown here is derived from an EMBL/GenBank/DDBJ whole genome shotgun (WGS) entry which is preliminary data.</text>
</comment>
<name>A0A246RFJ4_9ACTN</name>
<reference evidence="1 2" key="1">
    <citation type="submission" date="2017-03" db="EMBL/GenBank/DDBJ databases">
        <title>Whole genome sequence of Micromonospora wenchangensis, isolated from mangrove soil.</title>
        <authorList>
            <person name="Yang H."/>
        </authorList>
    </citation>
    <scope>NUCLEOTIDE SEQUENCE [LARGE SCALE GENOMIC DNA]</scope>
    <source>
        <strain evidence="1 2">CCTCC AA 2012002</strain>
    </source>
</reference>
<sequence>MTVLVDGPVKQELVAVGLHNANVVFAGKNVLLTGGHAEFVAEEPGVYTFAPGEIAVTTSDYPLKSVPKNENPADSTTTVV</sequence>
<gene>
    <name evidence="1" type="ORF">B5D80_26440</name>
</gene>
<protein>
    <submittedName>
        <fullName evidence="1">Uncharacterized protein</fullName>
    </submittedName>
</protein>
<evidence type="ECO:0000313" key="2">
    <source>
        <dbReference type="Proteomes" id="UP000197174"/>
    </source>
</evidence>
<accession>A0A246RFJ4</accession>
<dbReference type="Proteomes" id="UP000197174">
    <property type="component" value="Unassembled WGS sequence"/>
</dbReference>
<dbReference type="EMBL" id="MZMV01000060">
    <property type="protein sequence ID" value="OWV01491.1"/>
    <property type="molecule type" value="Genomic_DNA"/>
</dbReference>
<proteinExistence type="predicted"/>